<dbReference type="GO" id="GO:0042417">
    <property type="term" value="P:dopamine metabolic process"/>
    <property type="evidence" value="ECO:0007669"/>
    <property type="project" value="TreeGrafter"/>
</dbReference>
<dbReference type="SUPFAM" id="SSF53335">
    <property type="entry name" value="S-adenosyl-L-methionine-dependent methyltransferases"/>
    <property type="match status" value="1"/>
</dbReference>
<keyword evidence="5 13" id="KW-0479">Metal-binding</keyword>
<gene>
    <name evidence="15" type="ORF">AGOR_G00139200</name>
</gene>
<feature type="binding site" evidence="12">
    <location>
        <position position="265"/>
    </location>
    <ligand>
        <name>substrate</name>
    </ligand>
</feature>
<sequence>MRLCVRSLKTAATEIRMWVFFLSACAGGAALLYVLYSWLIPAAVQYNASLALLWHDVIVERVLDRITGSTRPQRLLRAVQKKATQGDPQSVIATIDHFCRHSEWAMNVGDEKGSILDSVVTELNPSSALELGTYCGYSTVRIARLLPPGSKLITLEFNPAYAAVARQVIAWAGLNDKVQLVEGPSGDLIPQMKELFGVQTFDFVFLDHWKDRYLPDTKLLEECGLLRKGTVLLADNVICPGTPEYLEYIRNSSRYESRYFKSHLEYTKVEDGLEKSVFLG</sequence>
<evidence type="ECO:0000256" key="3">
    <source>
        <dbReference type="ARBA" id="ARBA00022679"/>
    </source>
</evidence>
<feature type="binding site" evidence="12">
    <location>
        <position position="210"/>
    </location>
    <ligand>
        <name>substrate</name>
    </ligand>
</feature>
<feature type="binding site" evidence="13">
    <location>
        <position position="235"/>
    </location>
    <ligand>
        <name>Mg(2+)</name>
        <dbReference type="ChEBI" id="CHEBI:18420"/>
    </ligand>
</feature>
<keyword evidence="4 11" id="KW-0949">S-adenosyl-L-methionine</keyword>
<keyword evidence="2" id="KW-0489">Methyltransferase</keyword>
<feature type="binding site" evidence="13">
    <location>
        <position position="236"/>
    </location>
    <ligand>
        <name>Mg(2+)</name>
        <dbReference type="ChEBI" id="CHEBI:18420"/>
    </ligand>
</feature>
<feature type="transmembrane region" description="Helical" evidence="14">
    <location>
        <begin position="20"/>
        <end position="39"/>
    </location>
</feature>
<dbReference type="FunFam" id="3.40.50.150:FF:000054">
    <property type="entry name" value="Catechol O-methyltransferase"/>
    <property type="match status" value="1"/>
</dbReference>
<dbReference type="GO" id="GO:0042424">
    <property type="term" value="P:catecholamine catabolic process"/>
    <property type="evidence" value="ECO:0007669"/>
    <property type="project" value="TreeGrafter"/>
</dbReference>
<keyword evidence="14" id="KW-0472">Membrane</keyword>
<dbReference type="PIRSF" id="PIRSF037177">
    <property type="entry name" value="Catechol_O-mtfrase_euk"/>
    <property type="match status" value="1"/>
</dbReference>
<dbReference type="InterPro" id="IPR029063">
    <property type="entry name" value="SAM-dependent_MTases_sf"/>
</dbReference>
<feature type="binding site" evidence="11">
    <location>
        <position position="207"/>
    </location>
    <ligand>
        <name>S-adenosyl-L-methionine</name>
        <dbReference type="ChEBI" id="CHEBI:59789"/>
    </ligand>
</feature>
<evidence type="ECO:0000256" key="12">
    <source>
        <dbReference type="PIRSR" id="PIRSR037177-2"/>
    </source>
</evidence>
<reference evidence="15" key="1">
    <citation type="submission" date="2021-01" db="EMBL/GenBank/DDBJ databases">
        <authorList>
            <person name="Zahm M."/>
            <person name="Roques C."/>
            <person name="Cabau C."/>
            <person name="Klopp C."/>
            <person name="Donnadieu C."/>
            <person name="Jouanno E."/>
            <person name="Lampietro C."/>
            <person name="Louis A."/>
            <person name="Herpin A."/>
            <person name="Echchiki A."/>
            <person name="Berthelot C."/>
            <person name="Parey E."/>
            <person name="Roest-Crollius H."/>
            <person name="Braasch I."/>
            <person name="Postlethwait J."/>
            <person name="Bobe J."/>
            <person name="Montfort J."/>
            <person name="Bouchez O."/>
            <person name="Begum T."/>
            <person name="Mejri S."/>
            <person name="Adams A."/>
            <person name="Chen W.-J."/>
            <person name="Guiguen Y."/>
        </authorList>
    </citation>
    <scope>NUCLEOTIDE SEQUENCE</scope>
    <source>
        <tissue evidence="15">Blood</tissue>
    </source>
</reference>
<evidence type="ECO:0000256" key="1">
    <source>
        <dbReference type="ARBA" id="ARBA00012880"/>
    </source>
</evidence>
<dbReference type="PROSITE" id="PS51682">
    <property type="entry name" value="SAM_OMT_I"/>
    <property type="match status" value="1"/>
</dbReference>
<dbReference type="PANTHER" id="PTHR43836">
    <property type="entry name" value="CATECHOL O-METHYLTRANSFERASE 1-RELATED"/>
    <property type="match status" value="1"/>
</dbReference>
<dbReference type="GO" id="GO:0032502">
    <property type="term" value="P:developmental process"/>
    <property type="evidence" value="ECO:0007669"/>
    <property type="project" value="TreeGrafter"/>
</dbReference>
<keyword evidence="14" id="KW-1133">Transmembrane helix</keyword>
<feature type="binding site" evidence="12">
    <location>
        <position position="236"/>
    </location>
    <ligand>
        <name>substrate</name>
    </ligand>
</feature>
<evidence type="ECO:0000256" key="6">
    <source>
        <dbReference type="ARBA" id="ARBA00022842"/>
    </source>
</evidence>
<accession>A0A8T3D8C2</accession>
<comment type="similarity">
    <text evidence="9">Belongs to the class I-like SAM-binding methyltransferase superfamily. Cation-dependent O-methyltransferase family.</text>
</comment>
<comment type="catalytic activity">
    <reaction evidence="10">
        <text>a catechol + S-adenosyl-L-methionine = a guaiacol + S-adenosyl-L-homocysteine + H(+)</text>
        <dbReference type="Rhea" id="RHEA:17877"/>
        <dbReference type="ChEBI" id="CHEBI:15378"/>
        <dbReference type="ChEBI" id="CHEBI:33566"/>
        <dbReference type="ChEBI" id="CHEBI:57856"/>
        <dbReference type="ChEBI" id="CHEBI:59789"/>
        <dbReference type="ChEBI" id="CHEBI:134251"/>
        <dbReference type="EC" id="2.1.1.6"/>
    </reaction>
</comment>
<evidence type="ECO:0000256" key="13">
    <source>
        <dbReference type="PIRSR" id="PIRSR037177-3"/>
    </source>
</evidence>
<dbReference type="Pfam" id="PF01596">
    <property type="entry name" value="Methyltransf_3"/>
    <property type="match status" value="1"/>
</dbReference>
<dbReference type="Proteomes" id="UP000829720">
    <property type="component" value="Unassembled WGS sequence"/>
</dbReference>
<dbReference type="PANTHER" id="PTHR43836:SF10">
    <property type="entry name" value="CATECHOL O-METHYLTRANSFERASE B"/>
    <property type="match status" value="1"/>
</dbReference>
<keyword evidence="8" id="KW-0128">Catecholamine metabolism</keyword>
<keyword evidence="3" id="KW-0808">Transferase</keyword>
<keyword evidence="16" id="KW-1185">Reference proteome</keyword>
<evidence type="ECO:0000256" key="5">
    <source>
        <dbReference type="ARBA" id="ARBA00022723"/>
    </source>
</evidence>
<evidence type="ECO:0000256" key="14">
    <source>
        <dbReference type="SAM" id="Phobius"/>
    </source>
</evidence>
<dbReference type="GO" id="GO:0016206">
    <property type="term" value="F:catechol O-methyltransferase activity"/>
    <property type="evidence" value="ECO:0007669"/>
    <property type="project" value="UniProtKB-EC"/>
</dbReference>
<dbReference type="OrthoDB" id="186626at2759"/>
<dbReference type="GO" id="GO:0000287">
    <property type="term" value="F:magnesium ion binding"/>
    <property type="evidence" value="ECO:0007669"/>
    <property type="project" value="InterPro"/>
</dbReference>
<name>A0A8T3D8C2_9TELE</name>
<dbReference type="AlphaFoldDB" id="A0A8T3D8C2"/>
<comment type="cofactor">
    <cofactor evidence="13">
        <name>Mg(2+)</name>
        <dbReference type="ChEBI" id="CHEBI:18420"/>
    </cofactor>
    <text evidence="13">Binds 1 Mg(2+) ion per subunit.</text>
</comment>
<proteinExistence type="inferred from homology"/>
<keyword evidence="6 13" id="KW-0460">Magnesium</keyword>
<evidence type="ECO:0000256" key="9">
    <source>
        <dbReference type="ARBA" id="ARBA00023453"/>
    </source>
</evidence>
<evidence type="ECO:0000256" key="4">
    <source>
        <dbReference type="ARBA" id="ARBA00022691"/>
    </source>
</evidence>
<feature type="binding site" evidence="11">
    <location>
        <position position="156"/>
    </location>
    <ligand>
        <name>S-adenosyl-L-methionine</name>
        <dbReference type="ChEBI" id="CHEBI:59789"/>
    </ligand>
</feature>
<dbReference type="Gene3D" id="3.40.50.150">
    <property type="entry name" value="Vaccinia Virus protein VP39"/>
    <property type="match status" value="1"/>
</dbReference>
<evidence type="ECO:0000313" key="15">
    <source>
        <dbReference type="EMBL" id="KAI1892991.1"/>
    </source>
</evidence>
<protein>
    <recommendedName>
        <fullName evidence="1">catechol O-methyltransferase</fullName>
        <ecNumber evidence="1">2.1.1.6</ecNumber>
    </recommendedName>
</protein>
<dbReference type="InterPro" id="IPR002935">
    <property type="entry name" value="SAM_O-MeTrfase"/>
</dbReference>
<feature type="binding site" evidence="11">
    <location>
        <position position="138"/>
    </location>
    <ligand>
        <name>S-adenosyl-L-methionine</name>
        <dbReference type="ChEBI" id="CHEBI:59789"/>
    </ligand>
</feature>
<comment type="caution">
    <text evidence="15">The sequence shown here is derived from an EMBL/GenBank/DDBJ whole genome shotgun (WGS) entry which is preliminary data.</text>
</comment>
<dbReference type="EMBL" id="JAERUA010000012">
    <property type="protein sequence ID" value="KAI1892991.1"/>
    <property type="molecule type" value="Genomic_DNA"/>
</dbReference>
<feature type="binding site" evidence="11">
    <location>
        <position position="108"/>
    </location>
    <ligand>
        <name>S-adenosyl-L-methionine</name>
        <dbReference type="ChEBI" id="CHEBI:59789"/>
    </ligand>
</feature>
<feature type="binding site" evidence="13">
    <location>
        <position position="207"/>
    </location>
    <ligand>
        <name>Mg(2+)</name>
        <dbReference type="ChEBI" id="CHEBI:18420"/>
    </ligand>
</feature>
<dbReference type="EC" id="2.1.1.6" evidence="1"/>
<organism evidence="15 16">
    <name type="scientific">Albula goreensis</name>
    <dbReference type="NCBI Taxonomy" id="1534307"/>
    <lineage>
        <taxon>Eukaryota</taxon>
        <taxon>Metazoa</taxon>
        <taxon>Chordata</taxon>
        <taxon>Craniata</taxon>
        <taxon>Vertebrata</taxon>
        <taxon>Euteleostomi</taxon>
        <taxon>Actinopterygii</taxon>
        <taxon>Neopterygii</taxon>
        <taxon>Teleostei</taxon>
        <taxon>Albuliformes</taxon>
        <taxon>Albulidae</taxon>
        <taxon>Albula</taxon>
    </lineage>
</organism>
<dbReference type="GO" id="GO:0032259">
    <property type="term" value="P:methylation"/>
    <property type="evidence" value="ECO:0007669"/>
    <property type="project" value="UniProtKB-KW"/>
</dbReference>
<keyword evidence="14" id="KW-0812">Transmembrane</keyword>
<evidence type="ECO:0000256" key="7">
    <source>
        <dbReference type="ARBA" id="ARBA00022867"/>
    </source>
</evidence>
<evidence type="ECO:0000256" key="8">
    <source>
        <dbReference type="ARBA" id="ARBA00022939"/>
    </source>
</evidence>
<evidence type="ECO:0000256" key="10">
    <source>
        <dbReference type="ARBA" id="ARBA00051279"/>
    </source>
</evidence>
<dbReference type="CDD" id="cd02440">
    <property type="entry name" value="AdoMet_MTases"/>
    <property type="match status" value="1"/>
</dbReference>
<keyword evidence="7" id="KW-0531">Neurotransmitter degradation</keyword>
<evidence type="ECO:0000256" key="11">
    <source>
        <dbReference type="PIRSR" id="PIRSR037177-1"/>
    </source>
</evidence>
<dbReference type="InterPro" id="IPR017128">
    <property type="entry name" value="Catechol_O-MeTrfase_euk"/>
</dbReference>
<evidence type="ECO:0000313" key="16">
    <source>
        <dbReference type="Proteomes" id="UP000829720"/>
    </source>
</evidence>
<evidence type="ECO:0000256" key="2">
    <source>
        <dbReference type="ARBA" id="ARBA00022603"/>
    </source>
</evidence>